<keyword evidence="3" id="KW-1185">Reference proteome</keyword>
<dbReference type="CDD" id="cd02440">
    <property type="entry name" value="AdoMet_MTases"/>
    <property type="match status" value="1"/>
</dbReference>
<dbReference type="Gene3D" id="3.40.50.150">
    <property type="entry name" value="Vaccinia Virus protein VP39"/>
    <property type="match status" value="1"/>
</dbReference>
<dbReference type="EMBL" id="JARRAG010000001">
    <property type="protein sequence ID" value="MDG3002376.1"/>
    <property type="molecule type" value="Genomic_DNA"/>
</dbReference>
<proteinExistence type="predicted"/>
<comment type="caution">
    <text evidence="2">The sequence shown here is derived from an EMBL/GenBank/DDBJ whole genome shotgun (WGS) entry which is preliminary data.</text>
</comment>
<keyword evidence="2" id="KW-0808">Transferase</keyword>
<organism evidence="2 3">
    <name type="scientific">Paludisphaera mucosa</name>
    <dbReference type="NCBI Taxonomy" id="3030827"/>
    <lineage>
        <taxon>Bacteria</taxon>
        <taxon>Pseudomonadati</taxon>
        <taxon>Planctomycetota</taxon>
        <taxon>Planctomycetia</taxon>
        <taxon>Isosphaerales</taxon>
        <taxon>Isosphaeraceae</taxon>
        <taxon>Paludisphaera</taxon>
    </lineage>
</organism>
<feature type="domain" description="Methyltransferase" evidence="1">
    <location>
        <begin position="70"/>
        <end position="160"/>
    </location>
</feature>
<accession>A0ABT6F466</accession>
<dbReference type="InterPro" id="IPR041698">
    <property type="entry name" value="Methyltransf_25"/>
</dbReference>
<evidence type="ECO:0000259" key="1">
    <source>
        <dbReference type="Pfam" id="PF13649"/>
    </source>
</evidence>
<protein>
    <submittedName>
        <fullName evidence="2">Methyltransferase domain-containing protein</fullName>
    </submittedName>
</protein>
<keyword evidence="2" id="KW-0489">Methyltransferase</keyword>
<dbReference type="GO" id="GO:0032259">
    <property type="term" value="P:methylation"/>
    <property type="evidence" value="ECO:0007669"/>
    <property type="project" value="UniProtKB-KW"/>
</dbReference>
<reference evidence="2 3" key="1">
    <citation type="submission" date="2023-03" db="EMBL/GenBank/DDBJ databases">
        <title>Paludisphaera mucosa sp. nov. a novel planctomycete from northern fen.</title>
        <authorList>
            <person name="Ivanova A."/>
        </authorList>
    </citation>
    <scope>NUCLEOTIDE SEQUENCE [LARGE SCALE GENOMIC DNA]</scope>
    <source>
        <strain evidence="2 3">Pla2</strain>
    </source>
</reference>
<dbReference type="InterPro" id="IPR029063">
    <property type="entry name" value="SAM-dependent_MTases_sf"/>
</dbReference>
<dbReference type="Pfam" id="PF13649">
    <property type="entry name" value="Methyltransf_25"/>
    <property type="match status" value="1"/>
</dbReference>
<dbReference type="Proteomes" id="UP001216907">
    <property type="component" value="Unassembled WGS sequence"/>
</dbReference>
<dbReference type="SUPFAM" id="SSF53335">
    <property type="entry name" value="S-adenosyl-L-methionine-dependent methyltransferases"/>
    <property type="match status" value="1"/>
</dbReference>
<sequence>MTFLPDLRVRRRRPELMDQPGLDPVEHRRALAALRRVNGWSLTSRAVWPRIRDLGRARRRDGSSRPVRLLDLATGGGDLPIRLAQLARREGWTLEASGCDRSGFAVGHAAEQARRAGAEVAFFRHDVLTQPLPEGYDVLTCSLFLHHLDEPEAVDLLAAMGKSGALGLVDDLARSRAGWLLAYAGIRILSRSSVAHVDGPLSVEGAFTCEEARDLALKAGWTDPEVSPRWPCRFLLTGDAR</sequence>
<evidence type="ECO:0000313" key="2">
    <source>
        <dbReference type="EMBL" id="MDG3002376.1"/>
    </source>
</evidence>
<gene>
    <name evidence="2" type="ORF">PZE19_01120</name>
</gene>
<dbReference type="RefSeq" id="WP_277858740.1">
    <property type="nucleotide sequence ID" value="NZ_JARRAG010000001.1"/>
</dbReference>
<evidence type="ECO:0000313" key="3">
    <source>
        <dbReference type="Proteomes" id="UP001216907"/>
    </source>
</evidence>
<dbReference type="GO" id="GO:0008168">
    <property type="term" value="F:methyltransferase activity"/>
    <property type="evidence" value="ECO:0007669"/>
    <property type="project" value="UniProtKB-KW"/>
</dbReference>
<name>A0ABT6F466_9BACT</name>